<dbReference type="Pfam" id="PF00929">
    <property type="entry name" value="RNase_T"/>
    <property type="match status" value="1"/>
</dbReference>
<dbReference type="Gene3D" id="3.30.420.10">
    <property type="entry name" value="Ribonuclease H-like superfamily/Ribonuclease H"/>
    <property type="match status" value="1"/>
</dbReference>
<gene>
    <name evidence="10" type="ORF">MP_TR26485_c1_g1_i1_g.77199</name>
</gene>
<dbReference type="PANTHER" id="PTHR12801:SF145">
    <property type="entry name" value="SMALL RNA DEGRADING NUCLEASE 1-RELATED"/>
    <property type="match status" value="1"/>
</dbReference>
<dbReference type="GO" id="GO:0004527">
    <property type="term" value="F:exonuclease activity"/>
    <property type="evidence" value="ECO:0007669"/>
    <property type="project" value="UniProtKB-KW"/>
</dbReference>
<keyword evidence="6" id="KW-0539">Nucleus</keyword>
<evidence type="ECO:0000256" key="3">
    <source>
        <dbReference type="ARBA" id="ARBA00022722"/>
    </source>
</evidence>
<dbReference type="EMBL" id="GEVM01016592">
    <property type="protein sequence ID" value="JAU89346.1"/>
    <property type="molecule type" value="Transcribed_RNA"/>
</dbReference>
<organism evidence="10">
    <name type="scientific">Noccaea caerulescens</name>
    <name type="common">Alpine penny-cress</name>
    <name type="synonym">Thlaspi caerulescens</name>
    <dbReference type="NCBI Taxonomy" id="107243"/>
    <lineage>
        <taxon>Eukaryota</taxon>
        <taxon>Viridiplantae</taxon>
        <taxon>Streptophyta</taxon>
        <taxon>Embryophyta</taxon>
        <taxon>Tracheophyta</taxon>
        <taxon>Spermatophyta</taxon>
        <taxon>Magnoliopsida</taxon>
        <taxon>eudicotyledons</taxon>
        <taxon>Gunneridae</taxon>
        <taxon>Pentapetalae</taxon>
        <taxon>rosids</taxon>
        <taxon>malvids</taxon>
        <taxon>Brassicales</taxon>
        <taxon>Brassicaceae</taxon>
        <taxon>Coluteocarpeae</taxon>
        <taxon>Noccaea</taxon>
    </lineage>
</organism>
<evidence type="ECO:0000256" key="4">
    <source>
        <dbReference type="ARBA" id="ARBA00022801"/>
    </source>
</evidence>
<evidence type="ECO:0000259" key="9">
    <source>
        <dbReference type="SMART" id="SM00479"/>
    </source>
</evidence>
<dbReference type="GO" id="GO:0005634">
    <property type="term" value="C:nucleus"/>
    <property type="evidence" value="ECO:0007669"/>
    <property type="project" value="UniProtKB-SubCell"/>
</dbReference>
<dbReference type="InterPro" id="IPR012337">
    <property type="entry name" value="RNaseH-like_sf"/>
</dbReference>
<evidence type="ECO:0000256" key="2">
    <source>
        <dbReference type="ARBA" id="ARBA00006357"/>
    </source>
</evidence>
<comment type="subcellular location">
    <subcellularLocation>
        <location evidence="1">Nucleus</location>
    </subcellularLocation>
</comment>
<keyword evidence="4" id="KW-0378">Hydrolase</keyword>
<accession>A0A1J3JA58</accession>
<reference evidence="10" key="1">
    <citation type="submission" date="2016-07" db="EMBL/GenBank/DDBJ databases">
        <title>De novo transcriptome assembly of four accessions of the metal hyperaccumulator plant Noccaea caerulescens.</title>
        <authorList>
            <person name="Blande D."/>
            <person name="Halimaa P."/>
            <person name="Tervahauta A.I."/>
            <person name="Aarts M.G."/>
            <person name="Karenlampi S.O."/>
        </authorList>
    </citation>
    <scope>NUCLEOTIDE SEQUENCE</scope>
</reference>
<evidence type="ECO:0000256" key="5">
    <source>
        <dbReference type="ARBA" id="ARBA00022839"/>
    </source>
</evidence>
<keyword evidence="3" id="KW-0540">Nuclease</keyword>
<evidence type="ECO:0000256" key="8">
    <source>
        <dbReference type="SAM" id="MobiDB-lite"/>
    </source>
</evidence>
<evidence type="ECO:0000313" key="10">
    <source>
        <dbReference type="EMBL" id="JAU89346.1"/>
    </source>
</evidence>
<dbReference type="InterPro" id="IPR036397">
    <property type="entry name" value="RNaseH_sf"/>
</dbReference>
<comment type="function">
    <text evidence="7">3'-5' exonuclease degrading single-stranded small RNAs.</text>
</comment>
<dbReference type="InterPro" id="IPR013520">
    <property type="entry name" value="Ribonucl_H"/>
</dbReference>
<sequence>MEHKLATAEKKVLVELVKLVQKRGLEGDKGGWKEFLKSFDKKLGSSVSDPSRRSNDVLVAFLSTLNKREDLQLLAKVMQCDANRNLIEKFKEESPDKETPEQRLVRMTIAHDKYPSFYSFPSYAEDWFVTENGKKKSKVMKSTRMLAIDCEMVTCEDGSEAVVRVGAVDRDLKVVLDKYVKPSLPVIDYKTDITGVTAEDVEKATLTVADIQKKLRRFLSVGTILVGHGLNNDLQVLKIDHARVIDTALVFNYAGARTSKLPSLNNVCKAVLGHEVRMMGATHNCVHDAAAAMKVVLAVVEKGVDTTIPQPEEMVESEKIIQEAKKAQLLIHKIPHSVPSQELQGLITGDFTLDVKPPKRPGGYYTTIVVYNSPEEANQAFENVDGDAEKDTVGLPQKLVNIKLSSGSTASLYLRKMVQDGEVSTKKRSSSTEENNVSSKRQRREDDHDSEETREGHVDQRSRESRCEEHLKEIEELKEKLKAKEDSVKSSEDQLKEIEELKQKLKAKELEILTQDKMITNLKKKLEKKKSNTRS</sequence>
<feature type="domain" description="Exonuclease" evidence="9">
    <location>
        <begin position="144"/>
        <end position="305"/>
    </location>
</feature>
<dbReference type="AlphaFoldDB" id="A0A1J3JA58"/>
<dbReference type="SMART" id="SM00479">
    <property type="entry name" value="EXOIII"/>
    <property type="match status" value="1"/>
</dbReference>
<proteinExistence type="inferred from homology"/>
<keyword evidence="5" id="KW-0269">Exonuclease</keyword>
<evidence type="ECO:0000256" key="7">
    <source>
        <dbReference type="ARBA" id="ARBA00053817"/>
    </source>
</evidence>
<protein>
    <submittedName>
        <fullName evidence="10">Small RNA degrading nuclease 3</fullName>
    </submittedName>
</protein>
<dbReference type="PANTHER" id="PTHR12801">
    <property type="entry name" value="RNA EXONUCLEASE REXO1 / RECO3 FAMILY MEMBER-RELATED"/>
    <property type="match status" value="1"/>
</dbReference>
<dbReference type="FunFam" id="3.30.420.10:FF:000080">
    <property type="entry name" value="Small RNA degrading nuclease 3"/>
    <property type="match status" value="1"/>
</dbReference>
<comment type="similarity">
    <text evidence="2">Belongs to the REXO1/REXO3 family.</text>
</comment>
<dbReference type="SUPFAM" id="SSF53098">
    <property type="entry name" value="Ribonuclease H-like"/>
    <property type="match status" value="1"/>
</dbReference>
<dbReference type="InterPro" id="IPR034922">
    <property type="entry name" value="REX1-like_exo"/>
</dbReference>
<evidence type="ECO:0000256" key="6">
    <source>
        <dbReference type="ARBA" id="ARBA00023242"/>
    </source>
</evidence>
<feature type="compositionally biased region" description="Basic and acidic residues" evidence="8">
    <location>
        <begin position="443"/>
        <end position="469"/>
    </location>
</feature>
<feature type="region of interest" description="Disordered" evidence="8">
    <location>
        <begin position="419"/>
        <end position="469"/>
    </location>
</feature>
<evidence type="ECO:0000256" key="1">
    <source>
        <dbReference type="ARBA" id="ARBA00004123"/>
    </source>
</evidence>
<dbReference type="InterPro" id="IPR047021">
    <property type="entry name" value="REXO1/3/4-like"/>
</dbReference>
<name>A0A1J3JA58_NOCCA</name>
<dbReference type="GO" id="GO:0003676">
    <property type="term" value="F:nucleic acid binding"/>
    <property type="evidence" value="ECO:0007669"/>
    <property type="project" value="InterPro"/>
</dbReference>
<dbReference type="CDD" id="cd06145">
    <property type="entry name" value="REX1_like"/>
    <property type="match status" value="1"/>
</dbReference>